<feature type="region of interest" description="Disordered" evidence="5">
    <location>
        <begin position="1"/>
        <end position="39"/>
    </location>
</feature>
<accession>A0AAV6HEW2</accession>
<evidence type="ECO:0000256" key="5">
    <source>
        <dbReference type="SAM" id="MobiDB-lite"/>
    </source>
</evidence>
<dbReference type="InterPro" id="IPR043441">
    <property type="entry name" value="Tjap1/BEGAIN"/>
</dbReference>
<dbReference type="AlphaFoldDB" id="A0AAV6HEW2"/>
<feature type="compositionally biased region" description="Acidic residues" evidence="5">
    <location>
        <begin position="926"/>
        <end position="937"/>
    </location>
</feature>
<proteinExistence type="predicted"/>
<feature type="coiled-coil region" evidence="4">
    <location>
        <begin position="761"/>
        <end position="813"/>
    </location>
</feature>
<organism evidence="6 7">
    <name type="scientific">Alosa alosa</name>
    <name type="common">allis shad</name>
    <dbReference type="NCBI Taxonomy" id="278164"/>
    <lineage>
        <taxon>Eukaryota</taxon>
        <taxon>Metazoa</taxon>
        <taxon>Chordata</taxon>
        <taxon>Craniata</taxon>
        <taxon>Vertebrata</taxon>
        <taxon>Euteleostomi</taxon>
        <taxon>Actinopterygii</taxon>
        <taxon>Neopterygii</taxon>
        <taxon>Teleostei</taxon>
        <taxon>Clupei</taxon>
        <taxon>Clupeiformes</taxon>
        <taxon>Clupeoidei</taxon>
        <taxon>Clupeidae</taxon>
        <taxon>Alosa</taxon>
    </lineage>
</organism>
<evidence type="ECO:0000313" key="6">
    <source>
        <dbReference type="EMBL" id="KAG5284066.1"/>
    </source>
</evidence>
<feature type="compositionally biased region" description="Basic and acidic residues" evidence="5">
    <location>
        <begin position="1019"/>
        <end position="1028"/>
    </location>
</feature>
<sequence>MRKAKSMEVLSRKRDKREEDDEAHYDEHATRKRKDQTKKDLLKEKSKFSAFLNEITRQVLSPSRLTSLGVPNAHRSPSPGRTSKSPRDTNIIMEATRQMDRALDQKRLLTHRNTTTPAPQRPTAAIRPATLPHLHLVTITTMDTIPLPPPITITITITSTAIRATTAQCLTLPLILIWNLPCTTITRRTIISHTTSTRTTLRGINTTIITQSLTNTTWRLKTTTPIQVTTPTTTPIQMITITTTSITTDMNTLTPPQVIITTMSITMDLNTMAPTQVILTIQNLNTLTPPQVITIITTMSITMDLNTMAPTQVILTIQNLNTTTPIQVITIITTTITQNLNITTPITMDLNTMAPTQVITMVTTTIPPIQVTTIFTTITLDLNTITPIQVITMVTMSITMDLNTMAPTQVILTIQNLSITPIQVITIITTTTTQNLSITPIQVITIITTTMDLNTTILTPVVLIIQSLNTIQVTITTTTITQIQGITPIQVIITTMTITMDLNTITPDQVISIKQNLNTLTPPQVIIMVITTIPPPQMITITTTSITTDMNTLTPPQVIITTMSITMDLNTMAPTQVILTIQNLNTITPIQVITIITTTITQNLNITTPITMDLNTMAPTQVITMVTTTIPPIQVTTIFTTITLDLNTITPIQVITMVTMSITMDMNTTTPIPVITTITTIHILTLNITTDLTTIITTDLTTITPTQIHSTITTMKGTIIAHTDTHQNTTPQAIGHHHQPTPTYVGPPPAYRDSGSEVEKIRALQEQNEDLQHTLLQTTVRMECMGAEFKTSHQVLESELQRTRIELSSLMDRFKSLHSSYSYSQDNNHLLEKQLHCVAGNVDVERDQMNQRITELTEQLAVAKTTIHSLEAINVTPMLQGAMEKQLQSDEAANQIMPPAAPPPVQFMDHSRYDKAGDDQPLGPVPEEEESDWSEMGDEERHCVPIGHREGTAILTWISSHPGRWMEGDTESESGGEETVRQYPPRPLQIPHLQFTVHPETLPIPMDDVSPTSFQTSHGDPEDNDHHSPPSRKFGSPIRILSASMEKISDAGLTLHELQGHMKGSEAVMDLHGGAAEYVEEEAKIVLSWRDGHRHGMVGGGGGGAGGGGVGAARQSTLQEAERLLHHYISQTPSGVAEEVLNGERTKL</sequence>
<dbReference type="Proteomes" id="UP000823561">
    <property type="component" value="Chromosome 2"/>
</dbReference>
<evidence type="ECO:0000256" key="4">
    <source>
        <dbReference type="SAM" id="Coils"/>
    </source>
</evidence>
<dbReference type="GO" id="GO:0007030">
    <property type="term" value="P:Golgi organization"/>
    <property type="evidence" value="ECO:0007669"/>
    <property type="project" value="TreeGrafter"/>
</dbReference>
<feature type="region of interest" description="Disordered" evidence="5">
    <location>
        <begin position="962"/>
        <end position="984"/>
    </location>
</feature>
<comment type="caution">
    <text evidence="6">The sequence shown here is derived from an EMBL/GenBank/DDBJ whole genome shotgun (WGS) entry which is preliminary data.</text>
</comment>
<reference evidence="6" key="1">
    <citation type="submission" date="2020-10" db="EMBL/GenBank/DDBJ databases">
        <title>Chromosome-scale genome assembly of the Allis shad, Alosa alosa.</title>
        <authorList>
            <person name="Margot Z."/>
            <person name="Christophe K."/>
            <person name="Cabau C."/>
            <person name="Louis A."/>
            <person name="Berthelot C."/>
            <person name="Parey E."/>
            <person name="Roest Crollius H."/>
            <person name="Montfort J."/>
            <person name="Robinson-Rechavi M."/>
            <person name="Bucao C."/>
            <person name="Bouchez O."/>
            <person name="Gislard M."/>
            <person name="Lluch J."/>
            <person name="Milhes M."/>
            <person name="Lampietro C."/>
            <person name="Lopez Roques C."/>
            <person name="Donnadieu C."/>
            <person name="Braasch I."/>
            <person name="Desvignes T."/>
            <person name="Postlethwait J."/>
            <person name="Bobe J."/>
            <person name="Guiguen Y."/>
        </authorList>
    </citation>
    <scope>NUCLEOTIDE SEQUENCE</scope>
    <source>
        <strain evidence="6">M-15738</strain>
        <tissue evidence="6">Blood</tissue>
    </source>
</reference>
<dbReference type="GO" id="GO:0016020">
    <property type="term" value="C:membrane"/>
    <property type="evidence" value="ECO:0007669"/>
    <property type="project" value="UniProtKB-SubCell"/>
</dbReference>
<feature type="region of interest" description="Disordered" evidence="5">
    <location>
        <begin position="895"/>
        <end position="937"/>
    </location>
</feature>
<feature type="coiled-coil region" evidence="4">
    <location>
        <begin position="846"/>
        <end position="873"/>
    </location>
</feature>
<evidence type="ECO:0000256" key="2">
    <source>
        <dbReference type="ARBA" id="ARBA00022553"/>
    </source>
</evidence>
<keyword evidence="3" id="KW-0472">Membrane</keyword>
<feature type="region of interest" description="Disordered" evidence="5">
    <location>
        <begin position="1005"/>
        <end position="1036"/>
    </location>
</feature>
<name>A0AAV6HEW2_9TELE</name>
<dbReference type="GO" id="GO:0005802">
    <property type="term" value="C:trans-Golgi network"/>
    <property type="evidence" value="ECO:0007669"/>
    <property type="project" value="TreeGrafter"/>
</dbReference>
<evidence type="ECO:0000256" key="3">
    <source>
        <dbReference type="ARBA" id="ARBA00023136"/>
    </source>
</evidence>
<keyword evidence="4" id="KW-0175">Coiled coil</keyword>
<dbReference type="PANTHER" id="PTHR28664">
    <property type="entry name" value="TIGHT JUNCTION-ASSOCIATED PROTEIN 1"/>
    <property type="match status" value="1"/>
</dbReference>
<gene>
    <name evidence="6" type="ORF">AALO_G00022610</name>
</gene>
<feature type="compositionally biased region" description="Basic and acidic residues" evidence="5">
    <location>
        <begin position="909"/>
        <end position="918"/>
    </location>
</feature>
<feature type="region of interest" description="Disordered" evidence="5">
    <location>
        <begin position="66"/>
        <end position="90"/>
    </location>
</feature>
<dbReference type="EMBL" id="JADWDJ010000002">
    <property type="protein sequence ID" value="KAG5284066.1"/>
    <property type="molecule type" value="Genomic_DNA"/>
</dbReference>
<protein>
    <submittedName>
        <fullName evidence="6">Uncharacterized protein</fullName>
    </submittedName>
</protein>
<keyword evidence="2" id="KW-0597">Phosphoprotein</keyword>
<evidence type="ECO:0000256" key="1">
    <source>
        <dbReference type="ARBA" id="ARBA00004170"/>
    </source>
</evidence>
<dbReference type="PANTHER" id="PTHR28664:SF3">
    <property type="entry name" value="TIGHT JUNCTION-ASSOCIATED PROTEIN 1"/>
    <property type="match status" value="1"/>
</dbReference>
<comment type="subcellular location">
    <subcellularLocation>
        <location evidence="1">Membrane</location>
        <topology evidence="1">Peripheral membrane protein</topology>
    </subcellularLocation>
</comment>
<evidence type="ECO:0000313" key="7">
    <source>
        <dbReference type="Proteomes" id="UP000823561"/>
    </source>
</evidence>
<keyword evidence="7" id="KW-1185">Reference proteome</keyword>